<keyword evidence="10" id="KW-1185">Reference proteome</keyword>
<evidence type="ECO:0000256" key="5">
    <source>
        <dbReference type="ARBA" id="ARBA00023014"/>
    </source>
</evidence>
<feature type="transmembrane region" description="Helical" evidence="7">
    <location>
        <begin position="75"/>
        <end position="93"/>
    </location>
</feature>
<accession>A0A4Z0QX78</accession>
<feature type="transmembrane region" description="Helical" evidence="7">
    <location>
        <begin position="14"/>
        <end position="37"/>
    </location>
</feature>
<comment type="subcellular location">
    <subcellularLocation>
        <location evidence="1">Cell membrane</location>
    </subcellularLocation>
</comment>
<keyword evidence="7" id="KW-1133">Transmembrane helix</keyword>
<dbReference type="GO" id="GO:0005886">
    <property type="term" value="C:plasma membrane"/>
    <property type="evidence" value="ECO:0007669"/>
    <property type="project" value="UniProtKB-SubCell"/>
</dbReference>
<evidence type="ECO:0000313" key="10">
    <source>
        <dbReference type="Proteomes" id="UP000298460"/>
    </source>
</evidence>
<evidence type="ECO:0000256" key="3">
    <source>
        <dbReference type="ARBA" id="ARBA00022723"/>
    </source>
</evidence>
<comment type="caution">
    <text evidence="9">The sequence shown here is derived from an EMBL/GenBank/DDBJ whole genome shotgun (WGS) entry which is preliminary data.</text>
</comment>
<dbReference type="AlphaFoldDB" id="A0A4Z0QX78"/>
<gene>
    <name evidence="9" type="ORF">E4K67_27355</name>
</gene>
<dbReference type="Gene3D" id="3.30.70.20">
    <property type="match status" value="1"/>
</dbReference>
<dbReference type="InterPro" id="IPR017900">
    <property type="entry name" value="4Fe4S_Fe_S_CS"/>
</dbReference>
<feature type="domain" description="4Fe-4S ferredoxin-type" evidence="8">
    <location>
        <begin position="253"/>
        <end position="279"/>
    </location>
</feature>
<evidence type="ECO:0000256" key="6">
    <source>
        <dbReference type="ARBA" id="ARBA00023136"/>
    </source>
</evidence>
<evidence type="ECO:0000256" key="7">
    <source>
        <dbReference type="SAM" id="Phobius"/>
    </source>
</evidence>
<proteinExistence type="predicted"/>
<keyword evidence="6 7" id="KW-0472">Membrane</keyword>
<dbReference type="EMBL" id="SPQQ01000021">
    <property type="protein sequence ID" value="TGE35030.1"/>
    <property type="molecule type" value="Genomic_DNA"/>
</dbReference>
<dbReference type="GO" id="GO:0046872">
    <property type="term" value="F:metal ion binding"/>
    <property type="evidence" value="ECO:0007669"/>
    <property type="project" value="UniProtKB-KW"/>
</dbReference>
<evidence type="ECO:0000256" key="4">
    <source>
        <dbReference type="ARBA" id="ARBA00023004"/>
    </source>
</evidence>
<feature type="transmembrane region" description="Helical" evidence="7">
    <location>
        <begin position="180"/>
        <end position="198"/>
    </location>
</feature>
<feature type="transmembrane region" description="Helical" evidence="7">
    <location>
        <begin position="280"/>
        <end position="298"/>
    </location>
</feature>
<evidence type="ECO:0000313" key="9">
    <source>
        <dbReference type="EMBL" id="TGE35030.1"/>
    </source>
</evidence>
<evidence type="ECO:0000256" key="2">
    <source>
        <dbReference type="ARBA" id="ARBA00022475"/>
    </source>
</evidence>
<dbReference type="PANTHER" id="PTHR30224">
    <property type="entry name" value="ELECTRON TRANSPORT PROTEIN"/>
    <property type="match status" value="1"/>
</dbReference>
<dbReference type="Pfam" id="PF13237">
    <property type="entry name" value="Fer4_10"/>
    <property type="match status" value="1"/>
</dbReference>
<dbReference type="GO" id="GO:0051536">
    <property type="term" value="F:iron-sulfur cluster binding"/>
    <property type="evidence" value="ECO:0007669"/>
    <property type="project" value="UniProtKB-KW"/>
</dbReference>
<keyword evidence="2" id="KW-1003">Cell membrane</keyword>
<dbReference type="PROSITE" id="PS00198">
    <property type="entry name" value="4FE4S_FER_1"/>
    <property type="match status" value="1"/>
</dbReference>
<name>A0A4Z0QX78_9FIRM</name>
<dbReference type="Proteomes" id="UP000298460">
    <property type="component" value="Unassembled WGS sequence"/>
</dbReference>
<keyword evidence="7" id="KW-0812">Transmembrane</keyword>
<dbReference type="RefSeq" id="WP_135552596.1">
    <property type="nucleotide sequence ID" value="NZ_SPQQ01000021.1"/>
</dbReference>
<feature type="domain" description="4Fe-4S ferredoxin-type" evidence="8">
    <location>
        <begin position="222"/>
        <end position="252"/>
    </location>
</feature>
<keyword evidence="4" id="KW-0408">Iron</keyword>
<dbReference type="PROSITE" id="PS51379">
    <property type="entry name" value="4FE4S_FER_2"/>
    <property type="match status" value="2"/>
</dbReference>
<keyword evidence="5" id="KW-0411">Iron-sulfur</keyword>
<dbReference type="Pfam" id="PF12801">
    <property type="entry name" value="Fer4_5"/>
    <property type="match status" value="2"/>
</dbReference>
<protein>
    <submittedName>
        <fullName evidence="9">4Fe-4S binding protein</fullName>
    </submittedName>
</protein>
<dbReference type="InterPro" id="IPR017896">
    <property type="entry name" value="4Fe4S_Fe-S-bd"/>
</dbReference>
<evidence type="ECO:0000259" key="8">
    <source>
        <dbReference type="PROSITE" id="PS51379"/>
    </source>
</evidence>
<evidence type="ECO:0000256" key="1">
    <source>
        <dbReference type="ARBA" id="ARBA00004236"/>
    </source>
</evidence>
<dbReference type="InterPro" id="IPR052378">
    <property type="entry name" value="NosR_regulator"/>
</dbReference>
<organism evidence="9 10">
    <name type="scientific">Desulfosporosinus fructosivorans</name>
    <dbReference type="NCBI Taxonomy" id="2018669"/>
    <lineage>
        <taxon>Bacteria</taxon>
        <taxon>Bacillati</taxon>
        <taxon>Bacillota</taxon>
        <taxon>Clostridia</taxon>
        <taxon>Eubacteriales</taxon>
        <taxon>Desulfitobacteriaceae</taxon>
        <taxon>Desulfosporosinus</taxon>
    </lineage>
</organism>
<feature type="transmembrane region" description="Helical" evidence="7">
    <location>
        <begin position="138"/>
        <end position="160"/>
    </location>
</feature>
<reference evidence="9 10" key="1">
    <citation type="submission" date="2019-03" db="EMBL/GenBank/DDBJ databases">
        <title>Draft Genome Sequence of Desulfosporosinus fructosivorans Strain 63.6F, Isolated from Marine Sediment in the Baltic Sea.</title>
        <authorList>
            <person name="Hausmann B."/>
            <person name="Vandieken V."/>
            <person name="Pjevac P."/>
            <person name="Schreck K."/>
            <person name="Herbold C.W."/>
            <person name="Loy A."/>
        </authorList>
    </citation>
    <scope>NUCLEOTIDE SEQUENCE [LARGE SCALE GENOMIC DNA]</scope>
    <source>
        <strain evidence="9 10">63.6F</strain>
    </source>
</reference>
<dbReference type="SUPFAM" id="SSF54862">
    <property type="entry name" value="4Fe-4S ferredoxins"/>
    <property type="match status" value="1"/>
</dbReference>
<dbReference type="OrthoDB" id="9806398at2"/>
<sequence length="327" mass="36300">MYLKLRKHVSTRHVIQSLVAMIVVYIGITFVIFINQIANNSTSILNRPAGVEAFLPISALVGLKAWITTGSFDPVHPAGLVILLLALTLSLLLKRTFCSWICPIGTLSEGLANLGKRVFGRNFTIPNWLDYLLRSVKYLILFFFVLAIFFGMSGLDAAAFVQSPYNMVADIKMLKFMQHLTSVGTIVIGMIVVFSILYENFWCRYLCPYGGLLGLLSVLSPYKITRNRESCIQCGKCTKRCPNHILVDQASRVSSPECTGCLNCVQQCPSNDTLTFKSRLGLPALAVSILVISLLFIVSAKITGHWETNVTVEMYKQILPLVDQIGH</sequence>
<keyword evidence="3" id="KW-0479">Metal-binding</keyword>
<dbReference type="PANTHER" id="PTHR30224:SF4">
    <property type="entry name" value="ELECTRON TRANSPORT PROTEIN YCCM-RELATED"/>
    <property type="match status" value="1"/>
</dbReference>